<accession>A0A9X5BII1</accession>
<sequence>MYLLSRFVRKLEPKKFGRKKKSSNLCFWAFAGKCKGLYELFYGYSFRKADDCQRKRLRMEHKKKWDEMLGILLLALSAGLLGVSAFLCAGSDLWYDEVFTMGLASRPFGELVSITARDVHPPLYYMLVKLLIAVPGKIGMHQAAAAKLVSVLPFFFCLLYAFLKVKKLFGMFTAGLFSFLILTMPQLADYTVEVRMYGWALFFVTAGMLHAYEWVSAGERKNEDASLSFGKAKIKACEKEFTQEAKGHRKKNVRYINWCAMTGLLLAACYTHYFACVAAGMVYLYLWIALWQEQRLKEEGKAFMLSGLLCGAGYLPWVLAVVTRQVGQVKENYWIQPLSWRSLGGCVKFLFQPFFSHKTLNIIIAVLLFSCYAALFVWSVFRGCGGSRRIGLKDMVSRGKDFEGIKGYNAVRKGLFTQKDCGVQTDLWGKGELLDRRKAFFSVGCAGVLAGLVAFGFLASFLIRPVFVYRYMLPALGVFWLGFAVMVSCYLNKKYMVMPLMAFLLVIGLRNYRAFYGEEMWKKIQMDGAEGVFSQIENEDIVVCNFDQVQAMAAYYLPNEIYLWYGEPEPLVCQMYPQSHGLVEGEFSDEAGIRKLRKLLDSGRRVWFMGSGNARDEIIEKWERAGIGADEQASAMVERYWFNLYKIFYENE</sequence>
<reference evidence="2" key="1">
    <citation type="submission" date="2018-09" db="EMBL/GenBank/DDBJ databases">
        <title>Murine metabolic-syndrome-specific gut microbial biobank.</title>
        <authorList>
            <person name="Liu C."/>
        </authorList>
    </citation>
    <scope>NUCLEOTIDE SEQUENCE</scope>
    <source>
        <strain evidence="2">D42-62</strain>
    </source>
</reference>
<dbReference type="Proteomes" id="UP001154420">
    <property type="component" value="Unassembled WGS sequence"/>
</dbReference>
<keyword evidence="1" id="KW-0812">Transmembrane</keyword>
<gene>
    <name evidence="2" type="ORF">D5281_19340</name>
</gene>
<feature type="transmembrane region" description="Helical" evidence="1">
    <location>
        <begin position="360"/>
        <end position="381"/>
    </location>
</feature>
<feature type="transmembrane region" description="Helical" evidence="1">
    <location>
        <begin position="439"/>
        <end position="463"/>
    </location>
</feature>
<keyword evidence="1" id="KW-0472">Membrane</keyword>
<name>A0A9X5BII1_9FIRM</name>
<keyword evidence="3" id="KW-1185">Reference proteome</keyword>
<feature type="transmembrane region" description="Helical" evidence="1">
    <location>
        <begin position="302"/>
        <end position="322"/>
    </location>
</feature>
<evidence type="ECO:0000313" key="2">
    <source>
        <dbReference type="EMBL" id="NBJ94669.1"/>
    </source>
</evidence>
<comment type="caution">
    <text evidence="2">The sequence shown here is derived from an EMBL/GenBank/DDBJ whole genome shotgun (WGS) entry which is preliminary data.</text>
</comment>
<feature type="transmembrane region" description="Helical" evidence="1">
    <location>
        <begin position="168"/>
        <end position="188"/>
    </location>
</feature>
<keyword evidence="1" id="KW-1133">Transmembrane helix</keyword>
<feature type="transmembrane region" description="Helical" evidence="1">
    <location>
        <begin position="144"/>
        <end position="163"/>
    </location>
</feature>
<evidence type="ECO:0008006" key="4">
    <source>
        <dbReference type="Google" id="ProtNLM"/>
    </source>
</evidence>
<feature type="transmembrane region" description="Helical" evidence="1">
    <location>
        <begin position="68"/>
        <end position="95"/>
    </location>
</feature>
<dbReference type="AlphaFoldDB" id="A0A9X5BII1"/>
<evidence type="ECO:0000313" key="3">
    <source>
        <dbReference type="Proteomes" id="UP001154420"/>
    </source>
</evidence>
<organism evidence="2 3">
    <name type="scientific">Parablautia muri</name>
    <dbReference type="NCBI Taxonomy" id="2320879"/>
    <lineage>
        <taxon>Bacteria</taxon>
        <taxon>Bacillati</taxon>
        <taxon>Bacillota</taxon>
        <taxon>Clostridia</taxon>
        <taxon>Lachnospirales</taxon>
        <taxon>Lachnospiraceae</taxon>
        <taxon>Parablautia</taxon>
    </lineage>
</organism>
<protein>
    <recommendedName>
        <fullName evidence="4">Glycosyltransferase RgtA/B/C/D-like domain-containing protein</fullName>
    </recommendedName>
</protein>
<proteinExistence type="predicted"/>
<dbReference type="EMBL" id="QZDT01000046">
    <property type="protein sequence ID" value="NBJ94669.1"/>
    <property type="molecule type" value="Genomic_DNA"/>
</dbReference>
<evidence type="ECO:0000256" key="1">
    <source>
        <dbReference type="SAM" id="Phobius"/>
    </source>
</evidence>
<feature type="transmembrane region" description="Helical" evidence="1">
    <location>
        <begin position="258"/>
        <end position="290"/>
    </location>
</feature>
<feature type="transmembrane region" description="Helical" evidence="1">
    <location>
        <begin position="469"/>
        <end position="491"/>
    </location>
</feature>